<dbReference type="FunFam" id="1.20.200.10:FF:000014">
    <property type="entry name" value="3-carboxy-cis,cis-muconate cycloisomerase"/>
    <property type="match status" value="1"/>
</dbReference>
<comment type="caution">
    <text evidence="4">The sequence shown here is derived from an EMBL/GenBank/DDBJ whole genome shotgun (WGS) entry which is preliminary data.</text>
</comment>
<evidence type="ECO:0000256" key="2">
    <source>
        <dbReference type="NCBIfam" id="TIGR02426"/>
    </source>
</evidence>
<dbReference type="PANTHER" id="PTHR43172">
    <property type="entry name" value="ADENYLOSUCCINATE LYASE"/>
    <property type="match status" value="1"/>
</dbReference>
<dbReference type="InterPro" id="IPR019468">
    <property type="entry name" value="AdenyloSucc_lyase_C"/>
</dbReference>
<dbReference type="Pfam" id="PF00206">
    <property type="entry name" value="Lyase_1"/>
    <property type="match status" value="1"/>
</dbReference>
<name>A0AA37M8I6_9HYPH</name>
<dbReference type="CDD" id="cd01597">
    <property type="entry name" value="pCLME"/>
    <property type="match status" value="1"/>
</dbReference>
<dbReference type="AlphaFoldDB" id="A0AA37M8I6"/>
<dbReference type="InterPro" id="IPR012789">
    <property type="entry name" value="Protocat_PcaB-like"/>
</dbReference>
<reference evidence="4" key="1">
    <citation type="journal article" date="2016" name="Front. Microbiol.">
        <title>Genome Sequence of the Piezophilic, Mesophilic Sulfate-Reducing Bacterium Desulfovibrio indicus J2T.</title>
        <authorList>
            <person name="Cao J."/>
            <person name="Maignien L."/>
            <person name="Shao Z."/>
            <person name="Alain K."/>
            <person name="Jebbar M."/>
        </authorList>
    </citation>
    <scope>NUCLEOTIDE SEQUENCE</scope>
    <source>
        <strain evidence="4">JCM 32048</strain>
    </source>
</reference>
<keyword evidence="5" id="KW-1185">Reference proteome</keyword>
<evidence type="ECO:0000313" key="5">
    <source>
        <dbReference type="Proteomes" id="UP001055286"/>
    </source>
</evidence>
<feature type="domain" description="Adenylosuccinate lyase C-terminal" evidence="3">
    <location>
        <begin position="381"/>
        <end position="460"/>
    </location>
</feature>
<comment type="similarity">
    <text evidence="1">Belongs to the class-II fumarase/aspartase family.</text>
</comment>
<evidence type="ECO:0000259" key="3">
    <source>
        <dbReference type="SMART" id="SM00998"/>
    </source>
</evidence>
<dbReference type="EC" id="5.5.1.2" evidence="2"/>
<protein>
    <recommendedName>
        <fullName evidence="2">3-carboxy-cis,cis-muconate cycloisomerase</fullName>
        <ecNumber evidence="2">5.5.1.2</ecNumber>
    </recommendedName>
</protein>
<sequence length="467" mass="50321">MPFVERPEETVTRPIPAPATTVIDSLLFRDAFGTPAMRAVFSDHALIRRFIEVEVALAKAEAACGVIPAEVADEIAARCSFEALDFDLLRHETDNVGYPILPLVHQLVKQCGEAGRFVHWGATTQDIMDTANVLQVRAGLDLVSADVDALRRILADLSRRHRDTPMAGRTHLQQALPITFGYKAAIWLAALDRHAGRLAQVRPRVLVGSFAGAAGTLASLGEHGLAVQEALCRELDLGVPVSTWHVARDGFAEVVTLLALIAGSLGKIALDVMIMASTEFAEVYEPFVTGRGASSTMPQKRNPISSELMLAAAKGVRQQAGLMLDAMVQDFERATGPWHAEWMAIPESFVLIAGALHQAKFALGGLIVDEAQMRRNLGLSRGLIVAEAVMMALAPHTGRQAAHDLVYAACRVVNERGGTLAEALAAVPEVTEHFDRAAIDHLTDPAKYLGAAPQMVDRVLASVPRDR</sequence>
<accession>A0AA37M8I6</accession>
<evidence type="ECO:0000313" key="4">
    <source>
        <dbReference type="EMBL" id="GJD66773.1"/>
    </source>
</evidence>
<dbReference type="PANTHER" id="PTHR43172:SF2">
    <property type="entry name" value="ADENYLOSUCCINATE LYASE C-TERMINAL DOMAIN-CONTAINING PROTEIN"/>
    <property type="match status" value="1"/>
</dbReference>
<dbReference type="EMBL" id="BPQJ01000079">
    <property type="protein sequence ID" value="GJD66773.1"/>
    <property type="molecule type" value="Genomic_DNA"/>
</dbReference>
<dbReference type="Gene3D" id="1.10.40.30">
    <property type="entry name" value="Fumarase/aspartase (C-terminal domain)"/>
    <property type="match status" value="1"/>
</dbReference>
<dbReference type="Pfam" id="PF10397">
    <property type="entry name" value="ADSL_C"/>
    <property type="match status" value="1"/>
</dbReference>
<evidence type="ECO:0000256" key="1">
    <source>
        <dbReference type="ARBA" id="ARBA00034772"/>
    </source>
</evidence>
<dbReference type="Gene3D" id="1.20.200.10">
    <property type="entry name" value="Fumarase/aspartase (Central domain)"/>
    <property type="match status" value="1"/>
</dbReference>
<dbReference type="SMART" id="SM00998">
    <property type="entry name" value="ADSL_C"/>
    <property type="match status" value="1"/>
</dbReference>
<dbReference type="PRINTS" id="PR00145">
    <property type="entry name" value="ARGSUCLYASE"/>
</dbReference>
<dbReference type="InterPro" id="IPR000362">
    <property type="entry name" value="Fumarate_lyase_fam"/>
</dbReference>
<dbReference type="Proteomes" id="UP001055286">
    <property type="component" value="Unassembled WGS sequence"/>
</dbReference>
<dbReference type="InterPro" id="IPR008948">
    <property type="entry name" value="L-Aspartase-like"/>
</dbReference>
<dbReference type="PRINTS" id="PR00149">
    <property type="entry name" value="FUMRATELYASE"/>
</dbReference>
<dbReference type="NCBIfam" id="TIGR02426">
    <property type="entry name" value="protocat_pcaB"/>
    <property type="match status" value="1"/>
</dbReference>
<organism evidence="4 5">
    <name type="scientific">Methylobacterium frigidaeris</name>
    <dbReference type="NCBI Taxonomy" id="2038277"/>
    <lineage>
        <taxon>Bacteria</taxon>
        <taxon>Pseudomonadati</taxon>
        <taxon>Pseudomonadota</taxon>
        <taxon>Alphaproteobacteria</taxon>
        <taxon>Hyphomicrobiales</taxon>
        <taxon>Methylobacteriaceae</taxon>
        <taxon>Methylobacterium</taxon>
    </lineage>
</organism>
<proteinExistence type="inferred from homology"/>
<gene>
    <name evidence="4" type="primary">pcaB_2</name>
    <name evidence="4" type="ORF">MPEAHAMD_6971</name>
</gene>
<reference evidence="4" key="2">
    <citation type="submission" date="2021-08" db="EMBL/GenBank/DDBJ databases">
        <authorList>
            <person name="Tani A."/>
            <person name="Ola A."/>
            <person name="Ogura Y."/>
            <person name="Katsura K."/>
            <person name="Hayashi T."/>
        </authorList>
    </citation>
    <scope>NUCLEOTIDE SEQUENCE</scope>
    <source>
        <strain evidence="4">JCM 32048</strain>
    </source>
</reference>
<dbReference type="InterPro" id="IPR022761">
    <property type="entry name" value="Fumarate_lyase_N"/>
</dbReference>
<dbReference type="GO" id="GO:0047472">
    <property type="term" value="F:3-carboxy-cis,cis-muconate cycloisomerase activity"/>
    <property type="evidence" value="ECO:0007669"/>
    <property type="project" value="UniProtKB-UniRule"/>
</dbReference>
<dbReference type="SUPFAM" id="SSF48557">
    <property type="entry name" value="L-aspartase-like"/>
    <property type="match status" value="1"/>
</dbReference>
<dbReference type="GO" id="GO:0019619">
    <property type="term" value="P:3,4-dihydroxybenzoate catabolic process"/>
    <property type="evidence" value="ECO:0007669"/>
    <property type="project" value="InterPro"/>
</dbReference>